<proteinExistence type="predicted"/>
<protein>
    <submittedName>
        <fullName evidence="4">Uncharacterized protein LOC104738097</fullName>
    </submittedName>
</protein>
<dbReference type="Proteomes" id="UP000694864">
    <property type="component" value="Chromosome 13"/>
</dbReference>
<keyword evidence="2" id="KW-0472">Membrane</keyword>
<keyword evidence="2" id="KW-0812">Transmembrane</keyword>
<reference evidence="4" key="2">
    <citation type="submission" date="2025-08" db="UniProtKB">
        <authorList>
            <consortium name="RefSeq"/>
        </authorList>
    </citation>
    <scope>IDENTIFICATION</scope>
    <source>
        <tissue evidence="4">Leaf</tissue>
    </source>
</reference>
<evidence type="ECO:0000313" key="3">
    <source>
        <dbReference type="Proteomes" id="UP000694864"/>
    </source>
</evidence>
<organism evidence="3 4">
    <name type="scientific">Camelina sativa</name>
    <name type="common">False flax</name>
    <name type="synonym">Myagrum sativum</name>
    <dbReference type="NCBI Taxonomy" id="90675"/>
    <lineage>
        <taxon>Eukaryota</taxon>
        <taxon>Viridiplantae</taxon>
        <taxon>Streptophyta</taxon>
        <taxon>Embryophyta</taxon>
        <taxon>Tracheophyta</taxon>
        <taxon>Spermatophyta</taxon>
        <taxon>Magnoliopsida</taxon>
        <taxon>eudicotyledons</taxon>
        <taxon>Gunneridae</taxon>
        <taxon>Pentapetalae</taxon>
        <taxon>rosids</taxon>
        <taxon>malvids</taxon>
        <taxon>Brassicales</taxon>
        <taxon>Brassicaceae</taxon>
        <taxon>Camelineae</taxon>
        <taxon>Camelina</taxon>
    </lineage>
</organism>
<dbReference type="GeneID" id="104738097"/>
<evidence type="ECO:0000256" key="2">
    <source>
        <dbReference type="SAM" id="Phobius"/>
    </source>
</evidence>
<accession>A0ABM0VIC9</accession>
<gene>
    <name evidence="4" type="primary">LOC104738097</name>
</gene>
<reference evidence="3" key="1">
    <citation type="journal article" date="2014" name="Nat. Commun.">
        <title>The emerging biofuel crop Camelina sativa retains a highly undifferentiated hexaploid genome structure.</title>
        <authorList>
            <person name="Kagale S."/>
            <person name="Koh C."/>
            <person name="Nixon J."/>
            <person name="Bollina V."/>
            <person name="Clarke W.E."/>
            <person name="Tuteja R."/>
            <person name="Spillane C."/>
            <person name="Robinson S.J."/>
            <person name="Links M.G."/>
            <person name="Clarke C."/>
            <person name="Higgins E.E."/>
            <person name="Huebert T."/>
            <person name="Sharpe A.G."/>
            <person name="Parkin I.A."/>
        </authorList>
    </citation>
    <scope>NUCLEOTIDE SEQUENCE [LARGE SCALE GENOMIC DNA]</scope>
    <source>
        <strain evidence="3">cv. DH55</strain>
    </source>
</reference>
<evidence type="ECO:0000256" key="1">
    <source>
        <dbReference type="SAM" id="MobiDB-lite"/>
    </source>
</evidence>
<dbReference type="RefSeq" id="XP_010456631.1">
    <property type="nucleotide sequence ID" value="XM_010458329.1"/>
</dbReference>
<feature type="compositionally biased region" description="Acidic residues" evidence="1">
    <location>
        <begin position="23"/>
        <end position="41"/>
    </location>
</feature>
<evidence type="ECO:0000313" key="4">
    <source>
        <dbReference type="RefSeq" id="XP_010456631.1"/>
    </source>
</evidence>
<sequence length="244" mass="26752">MSLCTACGLRSRHCQCLQQASDENSDSDDASSEGENSDNEESAFKLTPASFCVVYLMYALAFAGLYFILYVPIFFLLPILNPRCYVDVFAESFSVSNPSNANATADWNVGFTTMSAAGSTCKVSLHTMKSRLIRGGKLISESATPDYFGLLVRRKINDVPLPYAVFKTVATPRDALVLDIRVEVVTSVKIDGGSRYEDGFLILTCGNIPVNFTADPDGNVKGSLLGYMRPCEYKFQQEFPLASF</sequence>
<keyword evidence="3" id="KW-1185">Reference proteome</keyword>
<keyword evidence="2" id="KW-1133">Transmembrane helix</keyword>
<feature type="transmembrane region" description="Helical" evidence="2">
    <location>
        <begin position="55"/>
        <end position="77"/>
    </location>
</feature>
<name>A0ABM0VIC9_CAMSA</name>
<feature type="region of interest" description="Disordered" evidence="1">
    <location>
        <begin position="22"/>
        <end position="41"/>
    </location>
</feature>